<gene>
    <name evidence="2" type="ORF">PHMEG_00037564</name>
</gene>
<reference evidence="3" key="1">
    <citation type="submission" date="2017-03" db="EMBL/GenBank/DDBJ databases">
        <title>Phytopthora megakarya and P. palmivora, two closely related causual agents of cacao black pod achieved similar genome size and gene model numbers by different mechanisms.</title>
        <authorList>
            <person name="Ali S."/>
            <person name="Shao J."/>
            <person name="Larry D.J."/>
            <person name="Kronmiller B."/>
            <person name="Shen D."/>
            <person name="Strem M.D."/>
            <person name="Melnick R.L."/>
            <person name="Guiltinan M.J."/>
            <person name="Tyler B.M."/>
            <person name="Meinhardt L.W."/>
            <person name="Bailey B.A."/>
        </authorList>
    </citation>
    <scope>NUCLEOTIDE SEQUENCE [LARGE SCALE GENOMIC DNA]</scope>
    <source>
        <strain evidence="3">zdho120</strain>
    </source>
</reference>
<sequence>MFSAARRRGDNSVSTLGVDTHSKSESRKFSAVRRRGDNGVSALGVATHCSAERRRAGLHEAGRDQAGLDDACPRVQEPAGGRPQTRMSAGRIKERSSMAGPGRNASESGIYKKKRRRKHKTLRKSRSGTETLHGMSAGQTQVATMAVETLNVLTRACTGYQYEKMELENPPTDASELISLPVMSWKRFAKDYDGRIEQLCILSERERMTSEAEELRQLFAGSATESEDTLSAKTKKERFEEQSWDSLKLSPYYEILREHKDVLPDEIPAELPQDREYSTRLISCRDRSIWPLPREQVKAIDDFFESRRKAGQVRESKSPHSAPTFCVKKPQGG</sequence>
<dbReference type="OrthoDB" id="108449at2759"/>
<evidence type="ECO:0000313" key="3">
    <source>
        <dbReference type="Proteomes" id="UP000198211"/>
    </source>
</evidence>
<evidence type="ECO:0000256" key="1">
    <source>
        <dbReference type="SAM" id="MobiDB-lite"/>
    </source>
</evidence>
<dbReference type="EMBL" id="NBNE01016626">
    <property type="protein sequence ID" value="OWY93146.1"/>
    <property type="molecule type" value="Genomic_DNA"/>
</dbReference>
<dbReference type="Gene3D" id="3.10.10.10">
    <property type="entry name" value="HIV Type 1 Reverse Transcriptase, subunit A, domain 1"/>
    <property type="match status" value="1"/>
</dbReference>
<keyword evidence="2" id="KW-0695">RNA-directed DNA polymerase</keyword>
<dbReference type="SUPFAM" id="SSF56672">
    <property type="entry name" value="DNA/RNA polymerases"/>
    <property type="match status" value="1"/>
</dbReference>
<proteinExistence type="predicted"/>
<keyword evidence="3" id="KW-1185">Reference proteome</keyword>
<feature type="compositionally biased region" description="Basic residues" evidence="1">
    <location>
        <begin position="111"/>
        <end position="126"/>
    </location>
</feature>
<accession>A0A225UKR6</accession>
<feature type="region of interest" description="Disordered" evidence="1">
    <location>
        <begin position="308"/>
        <end position="333"/>
    </location>
</feature>
<feature type="region of interest" description="Disordered" evidence="1">
    <location>
        <begin position="58"/>
        <end position="136"/>
    </location>
</feature>
<keyword evidence="2" id="KW-0548">Nucleotidyltransferase</keyword>
<keyword evidence="2" id="KW-0808">Transferase</keyword>
<dbReference type="Proteomes" id="UP000198211">
    <property type="component" value="Unassembled WGS sequence"/>
</dbReference>
<protein>
    <submittedName>
        <fullName evidence="2">Reverse transcriptase</fullName>
    </submittedName>
</protein>
<name>A0A225UKR6_9STRA</name>
<comment type="caution">
    <text evidence="2">The sequence shown here is derived from an EMBL/GenBank/DDBJ whole genome shotgun (WGS) entry which is preliminary data.</text>
</comment>
<dbReference type="GO" id="GO:0003964">
    <property type="term" value="F:RNA-directed DNA polymerase activity"/>
    <property type="evidence" value="ECO:0007669"/>
    <property type="project" value="UniProtKB-KW"/>
</dbReference>
<feature type="region of interest" description="Disordered" evidence="1">
    <location>
        <begin position="1"/>
        <end position="39"/>
    </location>
</feature>
<organism evidence="2 3">
    <name type="scientific">Phytophthora megakarya</name>
    <dbReference type="NCBI Taxonomy" id="4795"/>
    <lineage>
        <taxon>Eukaryota</taxon>
        <taxon>Sar</taxon>
        <taxon>Stramenopiles</taxon>
        <taxon>Oomycota</taxon>
        <taxon>Peronosporomycetes</taxon>
        <taxon>Peronosporales</taxon>
        <taxon>Peronosporaceae</taxon>
        <taxon>Phytophthora</taxon>
    </lineage>
</organism>
<dbReference type="InterPro" id="IPR043502">
    <property type="entry name" value="DNA/RNA_pol_sf"/>
</dbReference>
<evidence type="ECO:0000313" key="2">
    <source>
        <dbReference type="EMBL" id="OWY93146.1"/>
    </source>
</evidence>
<feature type="compositionally biased region" description="Basic and acidic residues" evidence="1">
    <location>
        <begin position="308"/>
        <end position="318"/>
    </location>
</feature>
<dbReference type="AlphaFoldDB" id="A0A225UKR6"/>